<feature type="transmembrane region" description="Helical" evidence="1">
    <location>
        <begin position="148"/>
        <end position="170"/>
    </location>
</feature>
<organism evidence="2 3">
    <name type="scientific">Candidatus Curtissbacteria bacterium RIFCSPLOWO2_01_FULL_38_11b</name>
    <dbReference type="NCBI Taxonomy" id="1797725"/>
    <lineage>
        <taxon>Bacteria</taxon>
        <taxon>Candidatus Curtissiibacteriota</taxon>
    </lineage>
</organism>
<reference evidence="2 3" key="1">
    <citation type="journal article" date="2016" name="Nat. Commun.">
        <title>Thousands of microbial genomes shed light on interconnected biogeochemical processes in an aquifer system.</title>
        <authorList>
            <person name="Anantharaman K."/>
            <person name="Brown C.T."/>
            <person name="Hug L.A."/>
            <person name="Sharon I."/>
            <person name="Castelle C.J."/>
            <person name="Probst A.J."/>
            <person name="Thomas B.C."/>
            <person name="Singh A."/>
            <person name="Wilkins M.J."/>
            <person name="Karaoz U."/>
            <person name="Brodie E.L."/>
            <person name="Williams K.H."/>
            <person name="Hubbard S.S."/>
            <person name="Banfield J.F."/>
        </authorList>
    </citation>
    <scope>NUCLEOTIDE SEQUENCE [LARGE SCALE GENOMIC DNA]</scope>
</reference>
<feature type="transmembrane region" description="Helical" evidence="1">
    <location>
        <begin position="227"/>
        <end position="245"/>
    </location>
</feature>
<accession>A0A1F5H445</accession>
<gene>
    <name evidence="2" type="ORF">A3A49_01730</name>
</gene>
<sequence>MNFKILWNDNRLHVGFTLCLVWLLNLWHFRESGNIFPIILYPLLAIAIIAALDVGLTSLRYRKILGPHPALRGRTASFAYLPTAAVVSGFLIGLILSPSEPFYVILTAAILTSISKHFLAAGVRQHIFNPAAFGIMGVYFILGTTVSWWGIAWSHSPLIILIPLMVRILLRLKRLFLPVGFLVIYGIYLLIFNPVEFALRTIIDPTVLMFALVMLPEPMTSPAVGNFKYLFGALVVILAILISNFASISEILLPALLTANLLSFIYLKYKLRPKSVVG</sequence>
<feature type="transmembrane region" description="Helical" evidence="1">
    <location>
        <begin position="35"/>
        <end position="56"/>
    </location>
</feature>
<feature type="transmembrane region" description="Helical" evidence="1">
    <location>
        <begin position="126"/>
        <end position="142"/>
    </location>
</feature>
<evidence type="ECO:0000313" key="3">
    <source>
        <dbReference type="Proteomes" id="UP000176740"/>
    </source>
</evidence>
<protein>
    <submittedName>
        <fullName evidence="2">Uncharacterized protein</fullName>
    </submittedName>
</protein>
<feature type="transmembrane region" description="Helical" evidence="1">
    <location>
        <begin position="77"/>
        <end position="96"/>
    </location>
</feature>
<evidence type="ECO:0000313" key="2">
    <source>
        <dbReference type="EMBL" id="OGD98903.1"/>
    </source>
</evidence>
<evidence type="ECO:0000256" key="1">
    <source>
        <dbReference type="SAM" id="Phobius"/>
    </source>
</evidence>
<keyword evidence="1" id="KW-0472">Membrane</keyword>
<comment type="caution">
    <text evidence="2">The sequence shown here is derived from an EMBL/GenBank/DDBJ whole genome shotgun (WGS) entry which is preliminary data.</text>
</comment>
<keyword evidence="1" id="KW-1133">Transmembrane helix</keyword>
<feature type="transmembrane region" description="Helical" evidence="1">
    <location>
        <begin position="251"/>
        <end position="269"/>
    </location>
</feature>
<dbReference type="STRING" id="1797725.A3A49_01730"/>
<name>A0A1F5H445_9BACT</name>
<feature type="transmembrane region" description="Helical" evidence="1">
    <location>
        <begin position="175"/>
        <end position="191"/>
    </location>
</feature>
<feature type="transmembrane region" description="Helical" evidence="1">
    <location>
        <begin position="12"/>
        <end position="29"/>
    </location>
</feature>
<proteinExistence type="predicted"/>
<dbReference type="Proteomes" id="UP000176740">
    <property type="component" value="Unassembled WGS sequence"/>
</dbReference>
<dbReference type="EMBL" id="MFBO01000001">
    <property type="protein sequence ID" value="OGD98903.1"/>
    <property type="molecule type" value="Genomic_DNA"/>
</dbReference>
<feature type="transmembrane region" description="Helical" evidence="1">
    <location>
        <begin position="102"/>
        <end position="119"/>
    </location>
</feature>
<dbReference type="AlphaFoldDB" id="A0A1F5H445"/>
<keyword evidence="1" id="KW-0812">Transmembrane</keyword>